<feature type="compositionally biased region" description="Low complexity" evidence="3">
    <location>
        <begin position="622"/>
        <end position="640"/>
    </location>
</feature>
<feature type="compositionally biased region" description="Basic and acidic residues" evidence="3">
    <location>
        <begin position="45"/>
        <end position="55"/>
    </location>
</feature>
<dbReference type="AlphaFoldDB" id="G0SG81"/>
<dbReference type="PANTHER" id="PTHR35144:SF4">
    <property type="entry name" value="TRANSCRIPTION FACTOR VIB-1"/>
    <property type="match status" value="1"/>
</dbReference>
<feature type="compositionally biased region" description="Low complexity" evidence="3">
    <location>
        <begin position="670"/>
        <end position="734"/>
    </location>
</feature>
<dbReference type="InterPro" id="IPR052605">
    <property type="entry name" value="Fungal_trans_regulator"/>
</dbReference>
<dbReference type="GO" id="GO:0051321">
    <property type="term" value="P:meiotic cell cycle"/>
    <property type="evidence" value="ECO:0007669"/>
    <property type="project" value="TreeGrafter"/>
</dbReference>
<reference evidence="5 6" key="1">
    <citation type="journal article" date="2011" name="Cell">
        <title>Insight into structure and assembly of the nuclear pore complex by utilizing the genome of a eukaryotic thermophile.</title>
        <authorList>
            <person name="Amlacher S."/>
            <person name="Sarges P."/>
            <person name="Flemming D."/>
            <person name="van Noort V."/>
            <person name="Kunze R."/>
            <person name="Devos D.P."/>
            <person name="Arumugam M."/>
            <person name="Bork P."/>
            <person name="Hurt E."/>
        </authorList>
    </citation>
    <scope>NUCLEOTIDE SEQUENCE [LARGE SCALE GENOMIC DNA]</scope>
    <source>
        <strain evidence="6">DSM 1495 / CBS 144.50 / IMI 039719</strain>
    </source>
</reference>
<gene>
    <name evidence="5" type="ORF">CTHT_0065380</name>
</gene>
<dbReference type="GO" id="GO:0045944">
    <property type="term" value="P:positive regulation of transcription by RNA polymerase II"/>
    <property type="evidence" value="ECO:0007669"/>
    <property type="project" value="TreeGrafter"/>
</dbReference>
<evidence type="ECO:0000256" key="3">
    <source>
        <dbReference type="SAM" id="MobiDB-lite"/>
    </source>
</evidence>
<accession>G0SG81</accession>
<keyword evidence="6" id="KW-1185">Reference proteome</keyword>
<dbReference type="RefSeq" id="XP_006696838.1">
    <property type="nucleotide sequence ID" value="XM_006696775.1"/>
</dbReference>
<dbReference type="PANTHER" id="PTHR35144">
    <property type="entry name" value="MEIOSIS-SPECIFIC TRANSCRIPTION FACTOR NDT80"/>
    <property type="match status" value="1"/>
</dbReference>
<sequence>MADLRAESQHGSLWPSYGNPVHMTSRFNPSDPSASVPPPPTSSHLVRDRSRHDMDYPPYPAGRPSQTESEYDHRYPPHPPVMNMPPPPPPPPPPINNLKRPYSQVEGYEMVHDLREDYKPPNHDQKLLSFRKLGDKHTIVDAKGRIHEIEVEAQLHGMFFLSEFPTTTPDGQMVNAELTCYRRNLFQISGSLCFPQIPLSVLLESGETSRIKNMEVSISAIESVDGHPVRLIVIPWKTPPPNAPEINNAPDQEPPVLPLVPWADVEEEPEGDQYCIYPIGWRRLQFRIATANNGRRKELQQHFVLHLKLHGTLENGQKLVLSELVTAPIVVRGRSPRNFQARKEIPLLGSSAGSRGQTLVETGHGIVAQAVVLNKPPYDSRPRISSLATGVPRGEFTFTAPKQLPQGPMQMRSNYPTTWNPSNPVSMPHTPASATYPSSTMPPESYPKMPLSGAPGFTTEAQEMPMQPTSMPSVQMPIVAQDQQQPPIRTPYAPYVQNTSASSHLSLPTTAAESSLAIPRYVDTNPRPTKSPRHASHQSIGSSISNDTTSGEYRYGPPPTQGTGSVYAPSGPAPTGTGPDVLSPHSQQHPHLPPPTGTAHSHPQAGGAPGTTSSYPPPPQDSGASTGTTGTSAPSTQTTAPQPPPPPRDYFPPSQSWTTTAGEAPPSTYANGPAAPAGSTTATGSSTAPSVGSASGAGNGSANASTGGATGAPGADRPYAFPASAGGPATAAGPHVKDPAATAAVSGYAGVTGYTWSAA</sequence>
<dbReference type="InterPro" id="IPR024061">
    <property type="entry name" value="NDT80_DNA-bd_dom"/>
</dbReference>
<feature type="region of interest" description="Disordered" evidence="3">
    <location>
        <begin position="422"/>
        <end position="471"/>
    </location>
</feature>
<dbReference type="InterPro" id="IPR008967">
    <property type="entry name" value="p53-like_TF_DNA-bd_sf"/>
</dbReference>
<feature type="region of interest" description="Disordered" evidence="3">
    <location>
        <begin position="1"/>
        <end position="93"/>
    </location>
</feature>
<feature type="DNA-binding region" description="NDT80" evidence="2">
    <location>
        <begin position="99"/>
        <end position="343"/>
    </location>
</feature>
<feature type="compositionally biased region" description="Polar residues" evidence="3">
    <location>
        <begin position="432"/>
        <end position="442"/>
    </location>
</feature>
<feature type="compositionally biased region" description="Pro residues" evidence="3">
    <location>
        <begin position="77"/>
        <end position="93"/>
    </location>
</feature>
<protein>
    <recommendedName>
        <fullName evidence="4">NDT80 domain-containing protein</fullName>
    </recommendedName>
</protein>
<dbReference type="OMA" id="RTQDKHT"/>
<dbReference type="Gene3D" id="2.60.40.1390">
    <property type="entry name" value="NDT80 DNA-binding domain"/>
    <property type="match status" value="1"/>
</dbReference>
<dbReference type="GO" id="GO:0000228">
    <property type="term" value="C:nuclear chromosome"/>
    <property type="evidence" value="ECO:0007669"/>
    <property type="project" value="TreeGrafter"/>
</dbReference>
<feature type="domain" description="NDT80" evidence="4">
    <location>
        <begin position="99"/>
        <end position="343"/>
    </location>
</feature>
<evidence type="ECO:0000256" key="1">
    <source>
        <dbReference type="ARBA" id="ARBA00023125"/>
    </source>
</evidence>
<dbReference type="SUPFAM" id="SSF49417">
    <property type="entry name" value="p53-like transcription factors"/>
    <property type="match status" value="1"/>
</dbReference>
<dbReference type="OrthoDB" id="4117572at2759"/>
<evidence type="ECO:0000256" key="2">
    <source>
        <dbReference type="PROSITE-ProRule" id="PRU00850"/>
    </source>
</evidence>
<feature type="region of interest" description="Disordered" evidence="3">
    <location>
        <begin position="517"/>
        <end position="736"/>
    </location>
</feature>
<dbReference type="PROSITE" id="PS51517">
    <property type="entry name" value="NDT80"/>
    <property type="match status" value="1"/>
</dbReference>
<dbReference type="STRING" id="759272.G0SG81"/>
<dbReference type="GO" id="GO:0003700">
    <property type="term" value="F:DNA-binding transcription factor activity"/>
    <property type="evidence" value="ECO:0007669"/>
    <property type="project" value="UniProtKB-UniRule"/>
</dbReference>
<organism evidence="6">
    <name type="scientific">Chaetomium thermophilum (strain DSM 1495 / CBS 144.50 / IMI 039719)</name>
    <name type="common">Thermochaetoides thermophila</name>
    <dbReference type="NCBI Taxonomy" id="759272"/>
    <lineage>
        <taxon>Eukaryota</taxon>
        <taxon>Fungi</taxon>
        <taxon>Dikarya</taxon>
        <taxon>Ascomycota</taxon>
        <taxon>Pezizomycotina</taxon>
        <taxon>Sordariomycetes</taxon>
        <taxon>Sordariomycetidae</taxon>
        <taxon>Sordariales</taxon>
        <taxon>Chaetomiaceae</taxon>
        <taxon>Thermochaetoides</taxon>
    </lineage>
</organism>
<dbReference type="Pfam" id="PF05224">
    <property type="entry name" value="NDT80_PhoG"/>
    <property type="match status" value="1"/>
</dbReference>
<feature type="compositionally biased region" description="Low complexity" evidence="3">
    <location>
        <begin position="568"/>
        <end position="590"/>
    </location>
</feature>
<dbReference type="EMBL" id="GL988047">
    <property type="protein sequence ID" value="EGS17220.1"/>
    <property type="molecule type" value="Genomic_DNA"/>
</dbReference>
<dbReference type="GO" id="GO:0003677">
    <property type="term" value="F:DNA binding"/>
    <property type="evidence" value="ECO:0007669"/>
    <property type="project" value="UniProtKB-KW"/>
</dbReference>
<evidence type="ECO:0000313" key="5">
    <source>
        <dbReference type="EMBL" id="EGS17220.1"/>
    </source>
</evidence>
<feature type="compositionally biased region" description="Polar residues" evidence="3">
    <location>
        <begin position="537"/>
        <end position="551"/>
    </location>
</feature>
<proteinExistence type="predicted"/>
<dbReference type="Proteomes" id="UP000008066">
    <property type="component" value="Unassembled WGS sequence"/>
</dbReference>
<evidence type="ECO:0000313" key="6">
    <source>
        <dbReference type="Proteomes" id="UP000008066"/>
    </source>
</evidence>
<dbReference type="InterPro" id="IPR037141">
    <property type="entry name" value="NDT80_DNA-bd_dom_sf"/>
</dbReference>
<dbReference type="KEGG" id="cthr:CTHT_0065380"/>
<dbReference type="eggNOG" id="ENOG502SAHY">
    <property type="taxonomic scope" value="Eukaryota"/>
</dbReference>
<keyword evidence="1 2" id="KW-0238">DNA-binding</keyword>
<dbReference type="HOGENOM" id="CLU_019835_1_0_1"/>
<name>G0SG81_CHATD</name>
<feature type="compositionally biased region" description="Pro residues" evidence="3">
    <location>
        <begin position="641"/>
        <end position="650"/>
    </location>
</feature>
<dbReference type="GeneID" id="18260576"/>
<evidence type="ECO:0000259" key="4">
    <source>
        <dbReference type="PROSITE" id="PS51517"/>
    </source>
</evidence>